<proteinExistence type="predicted"/>
<evidence type="ECO:0000256" key="5">
    <source>
        <dbReference type="ARBA" id="ARBA00023136"/>
    </source>
</evidence>
<evidence type="ECO:0000256" key="1">
    <source>
        <dbReference type="ARBA" id="ARBA00004651"/>
    </source>
</evidence>
<dbReference type="PANTHER" id="PTHR40077:SF1">
    <property type="entry name" value="MEMBRANE PROTEIN"/>
    <property type="match status" value="1"/>
</dbReference>
<accession>A0A382J484</accession>
<evidence type="ECO:0000256" key="3">
    <source>
        <dbReference type="ARBA" id="ARBA00022692"/>
    </source>
</evidence>
<dbReference type="InterPro" id="IPR023845">
    <property type="entry name" value="DUF3817_TM"/>
</dbReference>
<evidence type="ECO:0000256" key="2">
    <source>
        <dbReference type="ARBA" id="ARBA00022475"/>
    </source>
</evidence>
<dbReference type="GO" id="GO:0005886">
    <property type="term" value="C:plasma membrane"/>
    <property type="evidence" value="ECO:0007669"/>
    <property type="project" value="UniProtKB-SubCell"/>
</dbReference>
<sequence>MAHIPRALKRRVLQRLRVIGAIEGVSFIVLMIAAIVFKRILGQKEAIFIPGLVHGILFLLYCTVLAHAIKVLGRPLRWGVKLFIAALLPFGPFVMDRGLKREMETADMQS</sequence>
<dbReference type="NCBIfam" id="TIGR03954">
    <property type="entry name" value="integ_memb_HG"/>
    <property type="match status" value="1"/>
</dbReference>
<dbReference type="EMBL" id="UINC01071451">
    <property type="protein sequence ID" value="SVC06355.1"/>
    <property type="molecule type" value="Genomic_DNA"/>
</dbReference>
<evidence type="ECO:0000313" key="8">
    <source>
        <dbReference type="EMBL" id="SVC06355.1"/>
    </source>
</evidence>
<reference evidence="8" key="1">
    <citation type="submission" date="2018-05" db="EMBL/GenBank/DDBJ databases">
        <authorList>
            <person name="Lanie J.A."/>
            <person name="Ng W.-L."/>
            <person name="Kazmierczak K.M."/>
            <person name="Andrzejewski T.M."/>
            <person name="Davidsen T.M."/>
            <person name="Wayne K.J."/>
            <person name="Tettelin H."/>
            <person name="Glass J.I."/>
            <person name="Rusch D."/>
            <person name="Podicherti R."/>
            <person name="Tsui H.-C.T."/>
            <person name="Winkler M.E."/>
        </authorList>
    </citation>
    <scope>NUCLEOTIDE SEQUENCE</scope>
</reference>
<dbReference type="Pfam" id="PF12823">
    <property type="entry name" value="DUF3817"/>
    <property type="match status" value="1"/>
</dbReference>
<feature type="transmembrane region" description="Helical" evidence="6">
    <location>
        <begin position="21"/>
        <end position="41"/>
    </location>
</feature>
<gene>
    <name evidence="8" type="ORF">METZ01_LOCUS259209</name>
</gene>
<keyword evidence="3 6" id="KW-0812">Transmembrane</keyword>
<keyword evidence="5 6" id="KW-0472">Membrane</keyword>
<feature type="transmembrane region" description="Helical" evidence="6">
    <location>
        <begin position="47"/>
        <end position="66"/>
    </location>
</feature>
<name>A0A382J484_9ZZZZ</name>
<protein>
    <recommendedName>
        <fullName evidence="7">DUF3817 domain-containing protein</fullName>
    </recommendedName>
</protein>
<evidence type="ECO:0000256" key="4">
    <source>
        <dbReference type="ARBA" id="ARBA00022989"/>
    </source>
</evidence>
<dbReference type="PANTHER" id="PTHR40077">
    <property type="entry name" value="MEMBRANE PROTEIN-RELATED"/>
    <property type="match status" value="1"/>
</dbReference>
<organism evidence="8">
    <name type="scientific">marine metagenome</name>
    <dbReference type="NCBI Taxonomy" id="408172"/>
    <lineage>
        <taxon>unclassified sequences</taxon>
        <taxon>metagenomes</taxon>
        <taxon>ecological metagenomes</taxon>
    </lineage>
</organism>
<dbReference type="AlphaFoldDB" id="A0A382J484"/>
<keyword evidence="4 6" id="KW-1133">Transmembrane helix</keyword>
<comment type="subcellular location">
    <subcellularLocation>
        <location evidence="1">Cell membrane</location>
        <topology evidence="1">Multi-pass membrane protein</topology>
    </subcellularLocation>
</comment>
<evidence type="ECO:0000259" key="7">
    <source>
        <dbReference type="Pfam" id="PF12823"/>
    </source>
</evidence>
<keyword evidence="2" id="KW-1003">Cell membrane</keyword>
<feature type="transmembrane region" description="Helical" evidence="6">
    <location>
        <begin position="78"/>
        <end position="95"/>
    </location>
</feature>
<feature type="domain" description="DUF3817" evidence="7">
    <location>
        <begin position="13"/>
        <end position="101"/>
    </location>
</feature>
<evidence type="ECO:0000256" key="6">
    <source>
        <dbReference type="SAM" id="Phobius"/>
    </source>
</evidence>